<comment type="caution">
    <text evidence="1">The sequence shown here is derived from an EMBL/GenBank/DDBJ whole genome shotgun (WGS) entry which is preliminary data.</text>
</comment>
<keyword evidence="2" id="KW-1185">Reference proteome</keyword>
<organism evidence="1 2">
    <name type="scientific">Gossypium armourianum</name>
    <dbReference type="NCBI Taxonomy" id="34283"/>
    <lineage>
        <taxon>Eukaryota</taxon>
        <taxon>Viridiplantae</taxon>
        <taxon>Streptophyta</taxon>
        <taxon>Embryophyta</taxon>
        <taxon>Tracheophyta</taxon>
        <taxon>Spermatophyta</taxon>
        <taxon>Magnoliopsida</taxon>
        <taxon>eudicotyledons</taxon>
        <taxon>Gunneridae</taxon>
        <taxon>Pentapetalae</taxon>
        <taxon>rosids</taxon>
        <taxon>malvids</taxon>
        <taxon>Malvales</taxon>
        <taxon>Malvaceae</taxon>
        <taxon>Malvoideae</taxon>
        <taxon>Gossypium</taxon>
    </lineage>
</organism>
<dbReference type="EMBL" id="JABFAE010000004">
    <property type="protein sequence ID" value="MBA0827148.1"/>
    <property type="molecule type" value="Genomic_DNA"/>
</dbReference>
<dbReference type="AlphaFoldDB" id="A0A7J9IZE8"/>
<gene>
    <name evidence="1" type="ORF">Goarm_011945</name>
</gene>
<accession>A0A7J9IZE8</accession>
<reference evidence="1 2" key="1">
    <citation type="journal article" date="2019" name="Genome Biol. Evol.">
        <title>Insights into the evolution of the New World diploid cottons (Gossypium, subgenus Houzingenia) based on genome sequencing.</title>
        <authorList>
            <person name="Grover C.E."/>
            <person name="Arick M.A. 2nd"/>
            <person name="Thrash A."/>
            <person name="Conover J.L."/>
            <person name="Sanders W.S."/>
            <person name="Peterson D.G."/>
            <person name="Frelichowski J.E."/>
            <person name="Scheffler J.A."/>
            <person name="Scheffler B.E."/>
            <person name="Wendel J.F."/>
        </authorList>
    </citation>
    <scope>NUCLEOTIDE SEQUENCE [LARGE SCALE GENOMIC DNA]</scope>
    <source>
        <strain evidence="1">6</strain>
        <tissue evidence="1">Leaf</tissue>
    </source>
</reference>
<protein>
    <submittedName>
        <fullName evidence="1">Uncharacterized protein</fullName>
    </submittedName>
</protein>
<evidence type="ECO:0000313" key="1">
    <source>
        <dbReference type="EMBL" id="MBA0827148.1"/>
    </source>
</evidence>
<proteinExistence type="predicted"/>
<name>A0A7J9IZE8_9ROSI</name>
<evidence type="ECO:0000313" key="2">
    <source>
        <dbReference type="Proteomes" id="UP000593575"/>
    </source>
</evidence>
<sequence>MLTTRRGLLSQKRSWMLSSLMNLWLMFHS</sequence>
<dbReference type="Proteomes" id="UP000593575">
    <property type="component" value="Unassembled WGS sequence"/>
</dbReference>